<dbReference type="SUPFAM" id="SSF53474">
    <property type="entry name" value="alpha/beta-Hydrolases"/>
    <property type="match status" value="1"/>
</dbReference>
<evidence type="ECO:0000313" key="2">
    <source>
        <dbReference type="EMBL" id="SVA56635.1"/>
    </source>
</evidence>
<protein>
    <recommendedName>
        <fullName evidence="1">Xaa-Pro dipeptidyl-peptidase-like domain-containing protein</fullName>
    </recommendedName>
</protein>
<dbReference type="GO" id="GO:0016787">
    <property type="term" value="F:hydrolase activity"/>
    <property type="evidence" value="ECO:0007669"/>
    <property type="project" value="InterPro"/>
</dbReference>
<name>A0A381WVT1_9ZZZZ</name>
<reference evidence="2" key="1">
    <citation type="submission" date="2018-05" db="EMBL/GenBank/DDBJ databases">
        <authorList>
            <person name="Lanie J.A."/>
            <person name="Ng W.-L."/>
            <person name="Kazmierczak K.M."/>
            <person name="Andrzejewski T.M."/>
            <person name="Davidsen T.M."/>
            <person name="Wayne K.J."/>
            <person name="Tettelin H."/>
            <person name="Glass J.I."/>
            <person name="Rusch D."/>
            <person name="Podicherti R."/>
            <person name="Tsui H.-C.T."/>
            <person name="Winkler M.E."/>
        </authorList>
    </citation>
    <scope>NUCLEOTIDE SEQUENCE</scope>
</reference>
<dbReference type="InterPro" id="IPR005674">
    <property type="entry name" value="CocE/Ser_esterase"/>
</dbReference>
<dbReference type="EMBL" id="UINC01013053">
    <property type="protein sequence ID" value="SVA56635.1"/>
    <property type="molecule type" value="Genomic_DNA"/>
</dbReference>
<dbReference type="Gene3D" id="3.40.50.1820">
    <property type="entry name" value="alpha/beta hydrolase"/>
    <property type="match status" value="1"/>
</dbReference>
<dbReference type="AlphaFoldDB" id="A0A381WVT1"/>
<feature type="non-terminal residue" evidence="2">
    <location>
        <position position="107"/>
    </location>
</feature>
<dbReference type="InterPro" id="IPR029058">
    <property type="entry name" value="AB_hydrolase_fold"/>
</dbReference>
<feature type="domain" description="Xaa-Pro dipeptidyl-peptidase-like" evidence="1">
    <location>
        <begin position="21"/>
        <end position="107"/>
    </location>
</feature>
<gene>
    <name evidence="2" type="ORF">METZ01_LOCUS109489</name>
</gene>
<dbReference type="InterPro" id="IPR000383">
    <property type="entry name" value="Xaa-Pro-like_dom"/>
</dbReference>
<organism evidence="2">
    <name type="scientific">marine metagenome</name>
    <dbReference type="NCBI Taxonomy" id="408172"/>
    <lineage>
        <taxon>unclassified sequences</taxon>
        <taxon>metagenomes</taxon>
        <taxon>ecological metagenomes</taxon>
    </lineage>
</organism>
<evidence type="ECO:0000259" key="1">
    <source>
        <dbReference type="Pfam" id="PF02129"/>
    </source>
</evidence>
<proteinExistence type="predicted"/>
<dbReference type="Pfam" id="PF02129">
    <property type="entry name" value="Peptidase_S15"/>
    <property type="match status" value="1"/>
</dbReference>
<sequence>MENENFNNLKMMMDIKVSMSDGICLSTNIYLPKDNLPCPIILQRSPYGSNTEEMVKEAVNFVKEGYGVVLQDVRGRWDSDGEWYPFINEASDGYDTQEWIGKQDWCD</sequence>
<accession>A0A381WVT1</accession>
<dbReference type="NCBIfam" id="TIGR00976">
    <property type="entry name" value="CocE_NonD"/>
    <property type="match status" value="1"/>
</dbReference>